<dbReference type="CDD" id="cd08270">
    <property type="entry name" value="MDR4"/>
    <property type="match status" value="1"/>
</dbReference>
<evidence type="ECO:0000313" key="2">
    <source>
        <dbReference type="EMBL" id="SVC20304.1"/>
    </source>
</evidence>
<reference evidence="2" key="1">
    <citation type="submission" date="2018-05" db="EMBL/GenBank/DDBJ databases">
        <authorList>
            <person name="Lanie J.A."/>
            <person name="Ng W.-L."/>
            <person name="Kazmierczak K.M."/>
            <person name="Andrzejewski T.M."/>
            <person name="Davidsen T.M."/>
            <person name="Wayne K.J."/>
            <person name="Tettelin H."/>
            <person name="Glass J.I."/>
            <person name="Rusch D."/>
            <person name="Podicherti R."/>
            <person name="Tsui H.-C.T."/>
            <person name="Winkler M.E."/>
        </authorList>
    </citation>
    <scope>NUCLEOTIDE SEQUENCE</scope>
</reference>
<dbReference type="InterPro" id="IPR013149">
    <property type="entry name" value="ADH-like_C"/>
</dbReference>
<dbReference type="PANTHER" id="PTHR43677">
    <property type="entry name" value="SHORT-CHAIN DEHYDROGENASE/REDUCTASE"/>
    <property type="match status" value="1"/>
</dbReference>
<dbReference type="AlphaFoldDB" id="A0A382K5Y2"/>
<sequence length="319" mass="33011">MATNQAVVVDQKAPGKLVIHDISMPEPLPSEALVRVSAISLNRGETRRSIQAEDGWRPGWDLAGVVEQAAADGSGPLAGGRVVGFLPDGAWAQHVAVPSHSLASLPDTVTFAQAATLPVAGLTALYALSKRGELLGRRVLITGATGGVGDFAVQLAKLSGAHVVASVRRADQVLEVQQAGADEVVIGDGIADFTAYGPYDLVVESLGGTALASALGSLAKDGVCVSLGISVADESTFDVRKFFTTGRTSLYGFILFDELHTESAAVGLTRLAGLISTGKLTPRISVEAPWTQIADVAGQLLDRTFPGKAVLHIDNNLIG</sequence>
<dbReference type="InterPro" id="IPR011032">
    <property type="entry name" value="GroES-like_sf"/>
</dbReference>
<dbReference type="InterPro" id="IPR020843">
    <property type="entry name" value="ER"/>
</dbReference>
<gene>
    <name evidence="2" type="ORF">METZ01_LOCUS273158</name>
</gene>
<evidence type="ECO:0000259" key="1">
    <source>
        <dbReference type="SMART" id="SM00829"/>
    </source>
</evidence>
<accession>A0A382K5Y2</accession>
<dbReference type="SUPFAM" id="SSF50129">
    <property type="entry name" value="GroES-like"/>
    <property type="match status" value="1"/>
</dbReference>
<dbReference type="InterPro" id="IPR051397">
    <property type="entry name" value="Zn-ADH-like_protein"/>
</dbReference>
<dbReference type="InterPro" id="IPR013154">
    <property type="entry name" value="ADH-like_N"/>
</dbReference>
<protein>
    <recommendedName>
        <fullName evidence="1">Enoyl reductase (ER) domain-containing protein</fullName>
    </recommendedName>
</protein>
<dbReference type="InterPro" id="IPR036291">
    <property type="entry name" value="NAD(P)-bd_dom_sf"/>
</dbReference>
<dbReference type="Gene3D" id="3.40.50.720">
    <property type="entry name" value="NAD(P)-binding Rossmann-like Domain"/>
    <property type="match status" value="1"/>
</dbReference>
<dbReference type="Pfam" id="PF00107">
    <property type="entry name" value="ADH_zinc_N"/>
    <property type="match status" value="1"/>
</dbReference>
<dbReference type="SMART" id="SM00829">
    <property type="entry name" value="PKS_ER"/>
    <property type="match status" value="1"/>
</dbReference>
<proteinExistence type="predicted"/>
<feature type="domain" description="Enoyl reductase (ER)" evidence="1">
    <location>
        <begin position="12"/>
        <end position="311"/>
    </location>
</feature>
<dbReference type="SUPFAM" id="SSF51735">
    <property type="entry name" value="NAD(P)-binding Rossmann-fold domains"/>
    <property type="match status" value="1"/>
</dbReference>
<dbReference type="EMBL" id="UINC01078842">
    <property type="protein sequence ID" value="SVC20304.1"/>
    <property type="molecule type" value="Genomic_DNA"/>
</dbReference>
<dbReference type="GO" id="GO:0043957">
    <property type="term" value="F:acryloyl-CoA reductase (NADPH) activity"/>
    <property type="evidence" value="ECO:0007669"/>
    <property type="project" value="TreeGrafter"/>
</dbReference>
<dbReference type="Pfam" id="PF08240">
    <property type="entry name" value="ADH_N"/>
    <property type="match status" value="1"/>
</dbReference>
<dbReference type="Gene3D" id="3.90.180.10">
    <property type="entry name" value="Medium-chain alcohol dehydrogenases, catalytic domain"/>
    <property type="match status" value="1"/>
</dbReference>
<name>A0A382K5Y2_9ZZZZ</name>
<dbReference type="PANTHER" id="PTHR43677:SF1">
    <property type="entry name" value="ACRYLYL-COA REDUCTASE ACUI-RELATED"/>
    <property type="match status" value="1"/>
</dbReference>
<organism evidence="2">
    <name type="scientific">marine metagenome</name>
    <dbReference type="NCBI Taxonomy" id="408172"/>
    <lineage>
        <taxon>unclassified sequences</taxon>
        <taxon>metagenomes</taxon>
        <taxon>ecological metagenomes</taxon>
    </lineage>
</organism>